<evidence type="ECO:0000313" key="2">
    <source>
        <dbReference type="EMBL" id="MFD2093423.1"/>
    </source>
</evidence>
<reference evidence="3" key="1">
    <citation type="journal article" date="2019" name="Int. J. Syst. Evol. Microbiol.">
        <title>The Global Catalogue of Microorganisms (GCM) 10K type strain sequencing project: providing services to taxonomists for standard genome sequencing and annotation.</title>
        <authorList>
            <consortium name="The Broad Institute Genomics Platform"/>
            <consortium name="The Broad Institute Genome Sequencing Center for Infectious Disease"/>
            <person name="Wu L."/>
            <person name="Ma J."/>
        </authorList>
    </citation>
    <scope>NUCLEOTIDE SEQUENCE [LARGE SCALE GENOMIC DNA]</scope>
    <source>
        <strain evidence="3">JCM 3338</strain>
    </source>
</reference>
<keyword evidence="3" id="KW-1185">Reference proteome</keyword>
<gene>
    <name evidence="2" type="ORF">ACFSHS_17840</name>
</gene>
<feature type="region of interest" description="Disordered" evidence="1">
    <location>
        <begin position="1"/>
        <end position="41"/>
    </location>
</feature>
<name>A0ABW4XER6_9ACTN</name>
<sequence>MSGRASRCLRRHHVLGRGDVPDARSPGTSGGMASGQGVGDLQKRVAVRRQMHVAKRLGSGEAAEFLDEHLTVALIAPLARLDDQSLHSGVEKRVDHATEALGADLGLAALAVEGERRQGTD</sequence>
<accession>A0ABW4XER6</accession>
<dbReference type="EMBL" id="JBHUHP010000019">
    <property type="protein sequence ID" value="MFD2093423.1"/>
    <property type="molecule type" value="Genomic_DNA"/>
</dbReference>
<comment type="caution">
    <text evidence="2">The sequence shown here is derived from an EMBL/GenBank/DDBJ whole genome shotgun (WGS) entry which is preliminary data.</text>
</comment>
<evidence type="ECO:0000256" key="1">
    <source>
        <dbReference type="SAM" id="MobiDB-lite"/>
    </source>
</evidence>
<evidence type="ECO:0000313" key="3">
    <source>
        <dbReference type="Proteomes" id="UP001597402"/>
    </source>
</evidence>
<proteinExistence type="predicted"/>
<dbReference type="Proteomes" id="UP001597402">
    <property type="component" value="Unassembled WGS sequence"/>
</dbReference>
<protein>
    <submittedName>
        <fullName evidence="2">Uncharacterized protein</fullName>
    </submittedName>
</protein>
<feature type="compositionally biased region" description="Gly residues" evidence="1">
    <location>
        <begin position="28"/>
        <end position="38"/>
    </location>
</feature>
<organism evidence="2 3">
    <name type="scientific">Blastococcus deserti</name>
    <dbReference type="NCBI Taxonomy" id="2259033"/>
    <lineage>
        <taxon>Bacteria</taxon>
        <taxon>Bacillati</taxon>
        <taxon>Actinomycetota</taxon>
        <taxon>Actinomycetes</taxon>
        <taxon>Geodermatophilales</taxon>
        <taxon>Geodermatophilaceae</taxon>
        <taxon>Blastococcus</taxon>
    </lineage>
</organism>